<gene>
    <name evidence="1" type="ORF">Pint_03234</name>
</gene>
<dbReference type="EMBL" id="CM047736">
    <property type="protein sequence ID" value="KAJ0052835.1"/>
    <property type="molecule type" value="Genomic_DNA"/>
</dbReference>
<evidence type="ECO:0000313" key="1">
    <source>
        <dbReference type="EMBL" id="KAJ0052835.1"/>
    </source>
</evidence>
<proteinExistence type="predicted"/>
<name>A0ACC0ZLE5_9ROSI</name>
<reference evidence="2" key="1">
    <citation type="journal article" date="2023" name="G3 (Bethesda)">
        <title>Genome assembly and association tests identify interacting loci associated with vigor, precocity, and sex in interspecific pistachio rootstocks.</title>
        <authorList>
            <person name="Palmer W."/>
            <person name="Jacygrad E."/>
            <person name="Sagayaradj S."/>
            <person name="Cavanaugh K."/>
            <person name="Han R."/>
            <person name="Bertier L."/>
            <person name="Beede B."/>
            <person name="Kafkas S."/>
            <person name="Golino D."/>
            <person name="Preece J."/>
            <person name="Michelmore R."/>
        </authorList>
    </citation>
    <scope>NUCLEOTIDE SEQUENCE [LARGE SCALE GENOMIC DNA]</scope>
</reference>
<protein>
    <submittedName>
        <fullName evidence="1">Uncharacterized protein</fullName>
    </submittedName>
</protein>
<comment type="caution">
    <text evidence="1">The sequence shown here is derived from an EMBL/GenBank/DDBJ whole genome shotgun (WGS) entry which is preliminary data.</text>
</comment>
<accession>A0ACC0ZLE5</accession>
<evidence type="ECO:0000313" key="2">
    <source>
        <dbReference type="Proteomes" id="UP001163603"/>
    </source>
</evidence>
<keyword evidence="2" id="KW-1185">Reference proteome</keyword>
<organism evidence="1 2">
    <name type="scientific">Pistacia integerrima</name>
    <dbReference type="NCBI Taxonomy" id="434235"/>
    <lineage>
        <taxon>Eukaryota</taxon>
        <taxon>Viridiplantae</taxon>
        <taxon>Streptophyta</taxon>
        <taxon>Embryophyta</taxon>
        <taxon>Tracheophyta</taxon>
        <taxon>Spermatophyta</taxon>
        <taxon>Magnoliopsida</taxon>
        <taxon>eudicotyledons</taxon>
        <taxon>Gunneridae</taxon>
        <taxon>Pentapetalae</taxon>
        <taxon>rosids</taxon>
        <taxon>malvids</taxon>
        <taxon>Sapindales</taxon>
        <taxon>Anacardiaceae</taxon>
        <taxon>Pistacia</taxon>
    </lineage>
</organism>
<dbReference type="Proteomes" id="UP001163603">
    <property type="component" value="Chromosome 1"/>
</dbReference>
<sequence length="345" mass="39050">MAKKSQDFVTTSKIDLRKKSLTLPSGKVAVKEQQRNHELKTAEDTLSHEEGELSLKTDKLQNNGHGTEAKSGKTVDRHAYSDDTSKSRSMNPSPKRRSNNRSRGSPSLSPKRIVRNDGSSPKKTNDQSAGHKAPDPSASNRGRDLSRSPAPDGAPKRIRKGRGFTERYAFARRYRSPERSPPRSFQYGGRNIERNRDRYSSHRSYSEHSPRRYYRSPQRGQSPPRYNYRRTRSRSISRSPDGYRGRYRNRSKSRSPIRSPSPRDKRPSISEGLKSRLGPKIEEGRSPIKRRFRSRSRSLSRSFSSHSKSPEISPAKNRNRIPSASPSKSASSSPSGQRGLVSYAD</sequence>